<keyword evidence="9" id="KW-1185">Reference proteome</keyword>
<dbReference type="GO" id="GO:0005886">
    <property type="term" value="C:plasma membrane"/>
    <property type="evidence" value="ECO:0007669"/>
    <property type="project" value="UniProtKB-SubCell"/>
</dbReference>
<gene>
    <name evidence="8" type="ORF">brsh051_11090</name>
</gene>
<name>A0AAN0MFS5_9ACTN</name>
<dbReference type="GO" id="GO:0016887">
    <property type="term" value="F:ATP hydrolysis activity"/>
    <property type="evidence" value="ECO:0007669"/>
    <property type="project" value="InterPro"/>
</dbReference>
<protein>
    <recommendedName>
        <fullName evidence="7">ABC transporter domain-containing protein</fullName>
    </recommendedName>
</protein>
<dbReference type="InterPro" id="IPR003439">
    <property type="entry name" value="ABC_transporter-like_ATP-bd"/>
</dbReference>
<evidence type="ECO:0000313" key="9">
    <source>
        <dbReference type="Proteomes" id="UP001431656"/>
    </source>
</evidence>
<dbReference type="PANTHER" id="PTHR42711:SF5">
    <property type="entry name" value="ABC TRANSPORTER ATP-BINDING PROTEIN NATA"/>
    <property type="match status" value="1"/>
</dbReference>
<organism evidence="8 9">
    <name type="scientific">Brooklawnia propionicigenes</name>
    <dbReference type="NCBI Taxonomy" id="3041175"/>
    <lineage>
        <taxon>Bacteria</taxon>
        <taxon>Bacillati</taxon>
        <taxon>Actinomycetota</taxon>
        <taxon>Actinomycetes</taxon>
        <taxon>Propionibacteriales</taxon>
        <taxon>Propionibacteriaceae</taxon>
        <taxon>Brooklawnia</taxon>
    </lineage>
</organism>
<comment type="similarity">
    <text evidence="2">Belongs to the ABC transporter superfamily.</text>
</comment>
<keyword evidence="6" id="KW-0046">Antibiotic resistance</keyword>
<evidence type="ECO:0000256" key="6">
    <source>
        <dbReference type="ARBA" id="ARBA00023251"/>
    </source>
</evidence>
<evidence type="ECO:0000259" key="7">
    <source>
        <dbReference type="PROSITE" id="PS50893"/>
    </source>
</evidence>
<dbReference type="GO" id="GO:0005524">
    <property type="term" value="F:ATP binding"/>
    <property type="evidence" value="ECO:0007669"/>
    <property type="project" value="UniProtKB-KW"/>
</dbReference>
<evidence type="ECO:0000256" key="1">
    <source>
        <dbReference type="ARBA" id="ARBA00004202"/>
    </source>
</evidence>
<proteinExistence type="inferred from homology"/>
<dbReference type="RefSeq" id="WP_286268154.1">
    <property type="nucleotide sequence ID" value="NZ_AP028056.1"/>
</dbReference>
<feature type="domain" description="ABC transporter" evidence="7">
    <location>
        <begin position="2"/>
        <end position="195"/>
    </location>
</feature>
<dbReference type="InterPro" id="IPR050763">
    <property type="entry name" value="ABC_transporter_ATP-binding"/>
</dbReference>
<dbReference type="Pfam" id="PF00005">
    <property type="entry name" value="ABC_tran"/>
    <property type="match status" value="1"/>
</dbReference>
<sequence>MFGVRNVSVHFGEVPALDDVSFDVAPGTVSTVVGGDGAGKTTLLRVLAGRVVPERGTVSAPIGRDLGMLPASAGSWANLTVRQNLEFVASVFGLSRSQAVARSSELIELAGLQTAHDRLGSALSGGMRRKLGVIMALVGHPQLVLLDEPSSQMGGTRLVTSKSTDFALAARRGSPESRVVCQRRRPWSTRGARRCS</sequence>
<evidence type="ECO:0000256" key="2">
    <source>
        <dbReference type="ARBA" id="ARBA00005417"/>
    </source>
</evidence>
<dbReference type="PANTHER" id="PTHR42711">
    <property type="entry name" value="ABC TRANSPORTER ATP-BINDING PROTEIN"/>
    <property type="match status" value="1"/>
</dbReference>
<keyword evidence="4" id="KW-0547">Nucleotide-binding</keyword>
<dbReference type="Gene3D" id="3.40.50.300">
    <property type="entry name" value="P-loop containing nucleotide triphosphate hydrolases"/>
    <property type="match status" value="1"/>
</dbReference>
<dbReference type="Proteomes" id="UP001431656">
    <property type="component" value="Chromosome"/>
</dbReference>
<dbReference type="InterPro" id="IPR027417">
    <property type="entry name" value="P-loop_NTPase"/>
</dbReference>
<reference evidence="8" key="1">
    <citation type="journal article" date="2024" name="Int. J. Syst. Evol. Microbiol.">
        <title>Brooklawnia propionicigenes sp. nov., a facultatively anaerobic, propionate-producing bacterium isolated from a methanogenic reactor treating waste from cattle farms.</title>
        <authorList>
            <person name="Akita Y."/>
            <person name="Ueki A."/>
            <person name="Tonouchi A."/>
            <person name="Sugawara Y."/>
            <person name="Honma S."/>
            <person name="Kaku N."/>
            <person name="Ueki K."/>
        </authorList>
    </citation>
    <scope>NUCLEOTIDE SEQUENCE</scope>
    <source>
        <strain evidence="8">SH051</strain>
    </source>
</reference>
<evidence type="ECO:0000256" key="5">
    <source>
        <dbReference type="ARBA" id="ARBA00022840"/>
    </source>
</evidence>
<keyword evidence="5" id="KW-0067">ATP-binding</keyword>
<dbReference type="InterPro" id="IPR017871">
    <property type="entry name" value="ABC_transporter-like_CS"/>
</dbReference>
<dbReference type="KEGG" id="broo:brsh051_11090"/>
<dbReference type="GO" id="GO:0046677">
    <property type="term" value="P:response to antibiotic"/>
    <property type="evidence" value="ECO:0007669"/>
    <property type="project" value="UniProtKB-KW"/>
</dbReference>
<dbReference type="SUPFAM" id="SSF52540">
    <property type="entry name" value="P-loop containing nucleoside triphosphate hydrolases"/>
    <property type="match status" value="1"/>
</dbReference>
<evidence type="ECO:0000256" key="4">
    <source>
        <dbReference type="ARBA" id="ARBA00022741"/>
    </source>
</evidence>
<accession>A0AAN0MFS5</accession>
<dbReference type="PROSITE" id="PS00211">
    <property type="entry name" value="ABC_TRANSPORTER_1"/>
    <property type="match status" value="1"/>
</dbReference>
<evidence type="ECO:0000256" key="3">
    <source>
        <dbReference type="ARBA" id="ARBA00022448"/>
    </source>
</evidence>
<dbReference type="EMBL" id="AP028056">
    <property type="protein sequence ID" value="BEH01828.1"/>
    <property type="molecule type" value="Genomic_DNA"/>
</dbReference>
<keyword evidence="3" id="KW-0813">Transport</keyword>
<comment type="subcellular location">
    <subcellularLocation>
        <location evidence="1">Cell membrane</location>
        <topology evidence="1">Peripheral membrane protein</topology>
    </subcellularLocation>
</comment>
<evidence type="ECO:0000313" key="8">
    <source>
        <dbReference type="EMBL" id="BEH01828.1"/>
    </source>
</evidence>
<dbReference type="PROSITE" id="PS50893">
    <property type="entry name" value="ABC_TRANSPORTER_2"/>
    <property type="match status" value="1"/>
</dbReference>
<dbReference type="AlphaFoldDB" id="A0AAN0MFS5"/>